<accession>A0A498KPZ0</accession>
<evidence type="ECO:0000313" key="2">
    <source>
        <dbReference type="Proteomes" id="UP000290289"/>
    </source>
</evidence>
<gene>
    <name evidence="1" type="ORF">DVH24_034787</name>
</gene>
<comment type="caution">
    <text evidence="1">The sequence shown here is derived from an EMBL/GenBank/DDBJ whole genome shotgun (WGS) entry which is preliminary data.</text>
</comment>
<dbReference type="AlphaFoldDB" id="A0A498KPZ0"/>
<protein>
    <submittedName>
        <fullName evidence="1">Uncharacterized protein</fullName>
    </submittedName>
</protein>
<dbReference type="EMBL" id="RDQH01000296">
    <property type="protein sequence ID" value="RXI09596.1"/>
    <property type="molecule type" value="Genomic_DNA"/>
</dbReference>
<organism evidence="1 2">
    <name type="scientific">Malus domestica</name>
    <name type="common">Apple</name>
    <name type="synonym">Pyrus malus</name>
    <dbReference type="NCBI Taxonomy" id="3750"/>
    <lineage>
        <taxon>Eukaryota</taxon>
        <taxon>Viridiplantae</taxon>
        <taxon>Streptophyta</taxon>
        <taxon>Embryophyta</taxon>
        <taxon>Tracheophyta</taxon>
        <taxon>Spermatophyta</taxon>
        <taxon>Magnoliopsida</taxon>
        <taxon>eudicotyledons</taxon>
        <taxon>Gunneridae</taxon>
        <taxon>Pentapetalae</taxon>
        <taxon>rosids</taxon>
        <taxon>fabids</taxon>
        <taxon>Rosales</taxon>
        <taxon>Rosaceae</taxon>
        <taxon>Amygdaloideae</taxon>
        <taxon>Maleae</taxon>
        <taxon>Malus</taxon>
    </lineage>
</organism>
<name>A0A498KPZ0_MALDO</name>
<keyword evidence="2" id="KW-1185">Reference proteome</keyword>
<dbReference type="STRING" id="3750.A0A498KPZ0"/>
<proteinExistence type="predicted"/>
<sequence length="101" mass="11608">MEAFTGKMPNIYNALVVRGRDSVCYECYKGLKREWEVIDTELLIVPVGEDLGEFSTCLESRLIILGPVDLAQHLSIHRFACFIRLDQNYLFLKTGIKVNRL</sequence>
<evidence type="ECO:0000313" key="1">
    <source>
        <dbReference type="EMBL" id="RXI09596.1"/>
    </source>
</evidence>
<reference evidence="1 2" key="1">
    <citation type="submission" date="2018-10" db="EMBL/GenBank/DDBJ databases">
        <title>A high-quality apple genome assembly.</title>
        <authorList>
            <person name="Hu J."/>
        </authorList>
    </citation>
    <scope>NUCLEOTIDE SEQUENCE [LARGE SCALE GENOMIC DNA]</scope>
    <source>
        <strain evidence="2">cv. HFTH1</strain>
        <tissue evidence="1">Young leaf</tissue>
    </source>
</reference>
<dbReference type="Proteomes" id="UP000290289">
    <property type="component" value="Unassembled WGS sequence"/>
</dbReference>